<evidence type="ECO:0000313" key="5">
    <source>
        <dbReference type="Proteomes" id="UP000756860"/>
    </source>
</evidence>
<sequence>MNIPKVSDVVGIINKIAPFATAEEWDNVGLQVGDPAAPAERIMVSLDPCREAIDAAIRQQCQLLLTHHPFIFKPLKRIALNDPLGSLISHTIKNDLAVVSLHTNLDIAAGGVNDLLAQRLGLGNCQPLKVTGVEELVKLAVFVPQGHEERVLDALSRFSGVIGNYRDCSFQAPGTGTFRPLEGARPFIGEIGRRERVEEVRLEVLLRRGDLAAALNALMKAHPYEEPAYDLYPLLNKGESRGLGRIGELPSPLSLREFALTVKERLAADGIRMVGAADRAVKKVAVCGGSGAFLLREAHFRGADLLVTGDVKYHEAREAEDLGIALLDAGHFATERLMVGGVRELLETELEKKGFAATLTAYEGEREPFSFV</sequence>
<dbReference type="PANTHER" id="PTHR13799:SF14">
    <property type="entry name" value="GTP CYCLOHYDROLASE 1 TYPE 2 HOMOLOG"/>
    <property type="match status" value="1"/>
</dbReference>
<dbReference type="PIRSF" id="PIRSF037489">
    <property type="entry name" value="UCP037489_NIF3_YqfO"/>
    <property type="match status" value="1"/>
</dbReference>
<dbReference type="EMBL" id="JAHCVK010000003">
    <property type="protein sequence ID" value="MBT0653328.1"/>
    <property type="molecule type" value="Genomic_DNA"/>
</dbReference>
<evidence type="ECO:0000313" key="4">
    <source>
        <dbReference type="EMBL" id="MBT0653328.1"/>
    </source>
</evidence>
<organism evidence="4 5">
    <name type="scientific">Geomobilimonas luticola</name>
    <dbReference type="NCBI Taxonomy" id="1114878"/>
    <lineage>
        <taxon>Bacteria</taxon>
        <taxon>Pseudomonadati</taxon>
        <taxon>Thermodesulfobacteriota</taxon>
        <taxon>Desulfuromonadia</taxon>
        <taxon>Geobacterales</taxon>
        <taxon>Geobacteraceae</taxon>
        <taxon>Geomobilimonas</taxon>
    </lineage>
</organism>
<name>A0ABS5SD83_9BACT</name>
<evidence type="ECO:0000256" key="1">
    <source>
        <dbReference type="ARBA" id="ARBA00006964"/>
    </source>
</evidence>
<dbReference type="Pfam" id="PF01784">
    <property type="entry name" value="DUF34_NIF3"/>
    <property type="match status" value="1"/>
</dbReference>
<dbReference type="RefSeq" id="WP_214175329.1">
    <property type="nucleotide sequence ID" value="NZ_JAHCVK010000003.1"/>
</dbReference>
<dbReference type="PANTHER" id="PTHR13799">
    <property type="entry name" value="NGG1 INTERACTING FACTOR 3"/>
    <property type="match status" value="1"/>
</dbReference>
<dbReference type="InterPro" id="IPR002678">
    <property type="entry name" value="DUF34/NIF3"/>
</dbReference>
<comment type="caution">
    <text evidence="4">The sequence shown here is derived from an EMBL/GenBank/DDBJ whole genome shotgun (WGS) entry which is preliminary data.</text>
</comment>
<gene>
    <name evidence="4" type="ORF">KI810_09695</name>
</gene>
<protein>
    <recommendedName>
        <fullName evidence="3">GTP cyclohydrolase 1 type 2 homolog</fullName>
    </recommendedName>
</protein>
<evidence type="ECO:0000256" key="3">
    <source>
        <dbReference type="PIRNR" id="PIRNR037489"/>
    </source>
</evidence>
<reference evidence="4 5" key="1">
    <citation type="submission" date="2021-05" db="EMBL/GenBank/DDBJ databases">
        <title>The draft genome of Geobacter luticola JCM 17780.</title>
        <authorList>
            <person name="Xu Z."/>
            <person name="Masuda Y."/>
            <person name="Itoh H."/>
            <person name="Senoo K."/>
        </authorList>
    </citation>
    <scope>NUCLEOTIDE SEQUENCE [LARGE SCALE GENOMIC DNA]</scope>
    <source>
        <strain evidence="4 5">JCM 17780</strain>
    </source>
</reference>
<proteinExistence type="inferred from homology"/>
<dbReference type="SUPFAM" id="SSF102705">
    <property type="entry name" value="NIF3 (NGG1p interacting factor 3)-like"/>
    <property type="match status" value="1"/>
</dbReference>
<dbReference type="Gene3D" id="3.40.1390.30">
    <property type="entry name" value="NIF3 (NGG1p interacting factor 3)-like"/>
    <property type="match status" value="1"/>
</dbReference>
<evidence type="ECO:0000256" key="2">
    <source>
        <dbReference type="ARBA" id="ARBA00022723"/>
    </source>
</evidence>
<dbReference type="InterPro" id="IPR036069">
    <property type="entry name" value="DUF34/NIF3_sf"/>
</dbReference>
<dbReference type="InterPro" id="IPR017221">
    <property type="entry name" value="DUF34/NIF3_bac"/>
</dbReference>
<keyword evidence="2 3" id="KW-0479">Metal-binding</keyword>
<keyword evidence="5" id="KW-1185">Reference proteome</keyword>
<dbReference type="Proteomes" id="UP000756860">
    <property type="component" value="Unassembled WGS sequence"/>
</dbReference>
<dbReference type="InterPro" id="IPR015867">
    <property type="entry name" value="N-reg_PII/ATP_PRibTrfase_C"/>
</dbReference>
<accession>A0ABS5SD83</accession>
<dbReference type="Gene3D" id="3.30.70.120">
    <property type="match status" value="1"/>
</dbReference>
<dbReference type="NCBIfam" id="TIGR00486">
    <property type="entry name" value="YbgI_SA1388"/>
    <property type="match status" value="1"/>
</dbReference>
<comment type="similarity">
    <text evidence="1 3">Belongs to the GTP cyclohydrolase I type 2/NIF3 family.</text>
</comment>